<keyword evidence="2" id="KW-1185">Reference proteome</keyword>
<dbReference type="KEGG" id="buo:BRPE64_ECDS00530"/>
<proteinExistence type="predicted"/>
<keyword evidence="1" id="KW-0614">Plasmid</keyword>
<dbReference type="OrthoDB" id="9036076at2"/>
<evidence type="ECO:0000313" key="1">
    <source>
        <dbReference type="EMBL" id="BAN28211.1"/>
    </source>
</evidence>
<accession>R4X4F4</accession>
<organism evidence="1 2">
    <name type="scientific">Caballeronia insecticola</name>
    <dbReference type="NCBI Taxonomy" id="758793"/>
    <lineage>
        <taxon>Bacteria</taxon>
        <taxon>Pseudomonadati</taxon>
        <taxon>Pseudomonadota</taxon>
        <taxon>Betaproteobacteria</taxon>
        <taxon>Burkholderiales</taxon>
        <taxon>Burkholderiaceae</taxon>
        <taxon>Caballeronia</taxon>
    </lineage>
</organism>
<gene>
    <name evidence="1" type="ORF">BRPE64_ECDS00530</name>
</gene>
<reference evidence="1 2" key="1">
    <citation type="journal article" date="2013" name="Genome Announc.">
        <title>Complete Genome Sequence of Burkholderia sp. Strain RPE64, Bacterial Symbiont of the Bean Bug Riptortus pedestris.</title>
        <authorList>
            <person name="Shibata T.F."/>
            <person name="Maeda T."/>
            <person name="Nikoh N."/>
            <person name="Yamaguchi K."/>
            <person name="Oshima K."/>
            <person name="Hattori M."/>
            <person name="Nishiyama T."/>
            <person name="Hasebe M."/>
            <person name="Fukatsu T."/>
            <person name="Kikuchi Y."/>
            <person name="Shigenobu S."/>
        </authorList>
    </citation>
    <scope>NUCLEOTIDE SEQUENCE [LARGE SCALE GENOMIC DNA]</scope>
    <source>
        <plasmid evidence="1 2">p2</plasmid>
    </source>
</reference>
<dbReference type="EMBL" id="AP013062">
    <property type="protein sequence ID" value="BAN28211.1"/>
    <property type="molecule type" value="Genomic_DNA"/>
</dbReference>
<dbReference type="AlphaFoldDB" id="R4X4F4"/>
<geneLocation type="plasmid" evidence="1 2">
    <name>p2</name>
</geneLocation>
<reference evidence="1 2" key="2">
    <citation type="journal article" date="2018" name="Int. J. Syst. Evol. Microbiol.">
        <title>Burkholderia insecticola sp. nov., a gut symbiotic bacterium of the bean bug Riptortus pedestris.</title>
        <authorList>
            <person name="Takeshita K."/>
            <person name="Tamaki H."/>
            <person name="Ohbayashi T."/>
            <person name="Meng X.-Y."/>
            <person name="Sone T."/>
            <person name="Mitani Y."/>
            <person name="Peeters C."/>
            <person name="Kikuchi Y."/>
            <person name="Vandamme P."/>
        </authorList>
    </citation>
    <scope>NUCLEOTIDE SEQUENCE [LARGE SCALE GENOMIC DNA]</scope>
    <source>
        <strain evidence="1">RPE64</strain>
        <plasmid evidence="1 2">p2</plasmid>
    </source>
</reference>
<dbReference type="Proteomes" id="UP000013966">
    <property type="component" value="Plasmid p2"/>
</dbReference>
<dbReference type="RefSeq" id="WP_016355560.1">
    <property type="nucleotide sequence ID" value="NC_021295.1"/>
</dbReference>
<dbReference type="HOGENOM" id="CLU_109720_2_0_4"/>
<name>R4X4F4_9BURK</name>
<protein>
    <submittedName>
        <fullName evidence="1">Transcriptional regulator fis family</fullName>
    </submittedName>
</protein>
<sequence>MSKASMLPMPREDADELIGRMRDALRAVLAQNGGQREITLLARSVLLTSFLTEAGFGQLQPCYLRQTEAMLLGVLDRAESTVDWMVPDSLFERLVAVIDEHDRQLRCVRFSAVVDATRRLERLLVATQRTMLADP</sequence>
<evidence type="ECO:0000313" key="2">
    <source>
        <dbReference type="Proteomes" id="UP000013966"/>
    </source>
</evidence>